<feature type="transmembrane region" description="Helical" evidence="1">
    <location>
        <begin position="51"/>
        <end position="69"/>
    </location>
</feature>
<dbReference type="EMBL" id="CDMY01000781">
    <property type="protein sequence ID" value="CEM33381.1"/>
    <property type="molecule type" value="Genomic_DNA"/>
</dbReference>
<organism evidence="2 3">
    <name type="scientific">Vitrella brassicaformis (strain CCMP3155)</name>
    <dbReference type="NCBI Taxonomy" id="1169540"/>
    <lineage>
        <taxon>Eukaryota</taxon>
        <taxon>Sar</taxon>
        <taxon>Alveolata</taxon>
        <taxon>Colpodellida</taxon>
        <taxon>Vitrellaceae</taxon>
        <taxon>Vitrella</taxon>
    </lineage>
</organism>
<keyword evidence="1" id="KW-0472">Membrane</keyword>
<protein>
    <submittedName>
        <fullName evidence="2">Uncharacterized protein</fullName>
    </submittedName>
</protein>
<name>A0A0G4GSE9_VITBC</name>
<dbReference type="PANTHER" id="PTHR31354:SF2">
    <property type="entry name" value="OS01G0793500 PROTEIN"/>
    <property type="match status" value="1"/>
</dbReference>
<dbReference type="AlphaFoldDB" id="A0A0G4GSE9"/>
<gene>
    <name evidence="2" type="ORF">Vbra_18531</name>
</gene>
<proteinExistence type="predicted"/>
<dbReference type="STRING" id="1169540.A0A0G4GSE9"/>
<dbReference type="PANTHER" id="PTHR31354">
    <property type="entry name" value="OS01G0793500 PROTEIN"/>
    <property type="match status" value="1"/>
</dbReference>
<accession>A0A0G4GSE9</accession>
<keyword evidence="1" id="KW-0812">Transmembrane</keyword>
<evidence type="ECO:0000256" key="1">
    <source>
        <dbReference type="SAM" id="Phobius"/>
    </source>
</evidence>
<dbReference type="Proteomes" id="UP000041254">
    <property type="component" value="Unassembled WGS sequence"/>
</dbReference>
<evidence type="ECO:0000313" key="3">
    <source>
        <dbReference type="Proteomes" id="UP000041254"/>
    </source>
</evidence>
<sequence length="626" mass="70153">MSSYFEDASHWRTARQSPLLQQDEHHAPAPETTAAPANHLNVARALLKPRLIFTLGLLTLLLLAAAMLLRQTAVRTQQRPVSWSEILPQTTLKFGDSFALVMGGVQPVDSHALIESPRELLERMVTDLLPIVEEVAQPDAPMRKEETDFHLYPYWRFLPPYVTNLPVNGTVKALGGSCFPHSSAHASWNGVDPAMTVSIELGHPTSRFPPCGDHYLLATLEGLHLRSLRPEPFRRAVHFHWPLHSSLSAAERSDLLANGIRVFRFSLPPAETLHSLKATLLLFRPLTARRPDALAERSNLDFLAKYRGVVLPPVEGPLDPLDVSKVRDGDLFNILRLDGLDPMLAWGMGATDGHEAVIFHDEHGEPYVYEATTKSSHWPTNGLQRTPLRLWLKQAQAAGYNVMYSTLSAASREALNSTAALEWFSGVEGVNYGYENILFTWIDTVKDNLPCLPPSFTECLQWQQMEIAASAAYRHLPLLAGRMYMQAWNRRLDTNLTTPADVFEEARQRGVAMMDINTIPEQDHWTYHTKRNGVEEAVVAPARVCSTFVCSMYKAGGLFGRLADSINCAEVHNFDLYSLTLYADGPRQVMGGHVMQLNEFNSRPPHPHMAERCPSRPPLYQRPLDC</sequence>
<dbReference type="OrthoDB" id="432158at2759"/>
<keyword evidence="1" id="KW-1133">Transmembrane helix</keyword>
<reference evidence="2 3" key="1">
    <citation type="submission" date="2014-11" db="EMBL/GenBank/DDBJ databases">
        <authorList>
            <person name="Zhu J."/>
            <person name="Qi W."/>
            <person name="Song R."/>
        </authorList>
    </citation>
    <scope>NUCLEOTIDE SEQUENCE [LARGE SCALE GENOMIC DNA]</scope>
</reference>
<keyword evidence="3" id="KW-1185">Reference proteome</keyword>
<dbReference type="InParanoid" id="A0A0G4GSE9"/>
<dbReference type="OMA" id="SYAANMW"/>
<dbReference type="VEuPathDB" id="CryptoDB:Vbra_18531"/>
<evidence type="ECO:0000313" key="2">
    <source>
        <dbReference type="EMBL" id="CEM33381.1"/>
    </source>
</evidence>